<evidence type="ECO:0000313" key="3">
    <source>
        <dbReference type="EMBL" id="CAG8422576.1"/>
    </source>
</evidence>
<dbReference type="OrthoDB" id="3535343at2759"/>
<feature type="compositionally biased region" description="Polar residues" evidence="2">
    <location>
        <begin position="1"/>
        <end position="12"/>
    </location>
</feature>
<evidence type="ECO:0000313" key="4">
    <source>
        <dbReference type="Proteomes" id="UP001152592"/>
    </source>
</evidence>
<feature type="region of interest" description="Disordered" evidence="2">
    <location>
        <begin position="1"/>
        <end position="29"/>
    </location>
</feature>
<feature type="coiled-coil region" evidence="1">
    <location>
        <begin position="58"/>
        <end position="85"/>
    </location>
</feature>
<evidence type="ECO:0008006" key="5">
    <source>
        <dbReference type="Google" id="ProtNLM"/>
    </source>
</evidence>
<protein>
    <recommendedName>
        <fullName evidence="5">BZIP transcription factor</fullName>
    </recommendedName>
</protein>
<feature type="region of interest" description="Disordered" evidence="2">
    <location>
        <begin position="98"/>
        <end position="148"/>
    </location>
</feature>
<comment type="caution">
    <text evidence="3">The sequence shown here is derived from an EMBL/GenBank/DDBJ whole genome shotgun (WGS) entry which is preliminary data.</text>
</comment>
<evidence type="ECO:0000256" key="2">
    <source>
        <dbReference type="SAM" id="MobiDB-lite"/>
    </source>
</evidence>
<proteinExistence type="predicted"/>
<reference evidence="3" key="1">
    <citation type="submission" date="2021-07" db="EMBL/GenBank/DDBJ databases">
        <authorList>
            <person name="Branca A.L. A."/>
        </authorList>
    </citation>
    <scope>NUCLEOTIDE SEQUENCE</scope>
</reference>
<sequence length="362" mass="41529">MNPQRHNGSLNASERKRVRDRKAQQTLGDKRERRIRALEEKVALCEIHHGDTGAQLVNQHIQSDMENLQSENEKLRTYLESLRNILHSLDDVWPTPSRRYRHRSGTGAMERSNTSGPLMPAHSEDSNTQASQLETPIPKSAHNTSAPGALPSATPVWSLVPMNETTTPLLCSWLFRPDLIATCTPQPPPLALLYGTQRNWLADEIHRSIRHRAIRDSECLAMGWLVYNYCKWRVSPSPATFARLASFQQPTLAQLQHGHPIAIDLLPWSQLRTNLVENWYKYDCTELIGYLSCCMKVRWPWGQGILERDERDNLQVHQEFLDVFTKESGWGLTSEFIERYPELLQGMNVDAVRFQITVGQPY</sequence>
<dbReference type="InterPro" id="IPR021833">
    <property type="entry name" value="DUF3425"/>
</dbReference>
<evidence type="ECO:0000256" key="1">
    <source>
        <dbReference type="SAM" id="Coils"/>
    </source>
</evidence>
<feature type="compositionally biased region" description="Basic and acidic residues" evidence="2">
    <location>
        <begin position="13"/>
        <end position="29"/>
    </location>
</feature>
<keyword evidence="1" id="KW-0175">Coiled coil</keyword>
<dbReference type="EMBL" id="CAJVPD010000282">
    <property type="protein sequence ID" value="CAG8422576.1"/>
    <property type="molecule type" value="Genomic_DNA"/>
</dbReference>
<dbReference type="PANTHER" id="PTHR37012">
    <property type="entry name" value="B-ZIP TRANSCRIPTION FACTOR (EUROFUNG)-RELATED"/>
    <property type="match status" value="1"/>
</dbReference>
<dbReference type="CDD" id="cd14688">
    <property type="entry name" value="bZIP_YAP"/>
    <property type="match status" value="1"/>
</dbReference>
<dbReference type="PANTHER" id="PTHR37012:SF6">
    <property type="entry name" value="BZIP TRANSCRIPTION FACTOR"/>
    <property type="match status" value="1"/>
</dbReference>
<dbReference type="Gene3D" id="1.20.5.170">
    <property type="match status" value="1"/>
</dbReference>
<name>A0A9W4JVQ1_9EURO</name>
<gene>
    <name evidence="3" type="ORF">PSALAMII_LOCUS9916</name>
</gene>
<accession>A0A9W4JVQ1</accession>
<organism evidence="3 4">
    <name type="scientific">Penicillium salamii</name>
    <dbReference type="NCBI Taxonomy" id="1612424"/>
    <lineage>
        <taxon>Eukaryota</taxon>
        <taxon>Fungi</taxon>
        <taxon>Dikarya</taxon>
        <taxon>Ascomycota</taxon>
        <taxon>Pezizomycotina</taxon>
        <taxon>Eurotiomycetes</taxon>
        <taxon>Eurotiomycetidae</taxon>
        <taxon>Eurotiales</taxon>
        <taxon>Aspergillaceae</taxon>
        <taxon>Penicillium</taxon>
    </lineage>
</organism>
<dbReference type="AlphaFoldDB" id="A0A9W4JVQ1"/>
<dbReference type="Proteomes" id="UP001152592">
    <property type="component" value="Unassembled WGS sequence"/>
</dbReference>
<dbReference type="Pfam" id="PF11905">
    <property type="entry name" value="DUF3425"/>
    <property type="match status" value="1"/>
</dbReference>